<dbReference type="EMBL" id="KN822063">
    <property type="protein sequence ID" value="KIM60330.1"/>
    <property type="molecule type" value="Genomic_DNA"/>
</dbReference>
<keyword evidence="2" id="KW-0808">Transferase</keyword>
<dbReference type="InterPro" id="IPR051128">
    <property type="entry name" value="EgtD_Methyltrsf_superfamily"/>
</dbReference>
<keyword evidence="1" id="KW-0489">Methyltransferase</keyword>
<proteinExistence type="predicted"/>
<dbReference type="PANTHER" id="PTHR43397:SF1">
    <property type="entry name" value="ERGOTHIONEINE BIOSYNTHESIS PROTEIN 1"/>
    <property type="match status" value="1"/>
</dbReference>
<gene>
    <name evidence="4" type="ORF">SCLCIDRAFT_26675</name>
</gene>
<dbReference type="GO" id="GO:0008168">
    <property type="term" value="F:methyltransferase activity"/>
    <property type="evidence" value="ECO:0007669"/>
    <property type="project" value="UniProtKB-KW"/>
</dbReference>
<dbReference type="Pfam" id="PF10017">
    <property type="entry name" value="Methyltransf_33"/>
    <property type="match status" value="1"/>
</dbReference>
<reference evidence="4 5" key="1">
    <citation type="submission" date="2014-04" db="EMBL/GenBank/DDBJ databases">
        <authorList>
            <consortium name="DOE Joint Genome Institute"/>
            <person name="Kuo A."/>
            <person name="Kohler A."/>
            <person name="Nagy L.G."/>
            <person name="Floudas D."/>
            <person name="Copeland A."/>
            <person name="Barry K.W."/>
            <person name="Cichocki N."/>
            <person name="Veneault-Fourrey C."/>
            <person name="LaButti K."/>
            <person name="Lindquist E.A."/>
            <person name="Lipzen A."/>
            <person name="Lundell T."/>
            <person name="Morin E."/>
            <person name="Murat C."/>
            <person name="Sun H."/>
            <person name="Tunlid A."/>
            <person name="Henrissat B."/>
            <person name="Grigoriev I.V."/>
            <person name="Hibbett D.S."/>
            <person name="Martin F."/>
            <person name="Nordberg H.P."/>
            <person name="Cantor M.N."/>
            <person name="Hua S.X."/>
        </authorList>
    </citation>
    <scope>NUCLEOTIDE SEQUENCE [LARGE SCALE GENOMIC DNA]</scope>
    <source>
        <strain evidence="4 5">Foug A</strain>
    </source>
</reference>
<keyword evidence="5" id="KW-1185">Reference proteome</keyword>
<dbReference type="GO" id="GO:0032259">
    <property type="term" value="P:methylation"/>
    <property type="evidence" value="ECO:0007669"/>
    <property type="project" value="UniProtKB-KW"/>
</dbReference>
<evidence type="ECO:0000256" key="1">
    <source>
        <dbReference type="ARBA" id="ARBA00022603"/>
    </source>
</evidence>
<accession>A0A0C3DHZ4</accession>
<dbReference type="InterPro" id="IPR019257">
    <property type="entry name" value="MeTrfase_dom"/>
</dbReference>
<dbReference type="PANTHER" id="PTHR43397">
    <property type="entry name" value="ERGOTHIONEINE BIOSYNTHESIS PROTEIN 1"/>
    <property type="match status" value="1"/>
</dbReference>
<reference evidence="5" key="2">
    <citation type="submission" date="2015-01" db="EMBL/GenBank/DDBJ databases">
        <title>Evolutionary Origins and Diversification of the Mycorrhizal Mutualists.</title>
        <authorList>
            <consortium name="DOE Joint Genome Institute"/>
            <consortium name="Mycorrhizal Genomics Consortium"/>
            <person name="Kohler A."/>
            <person name="Kuo A."/>
            <person name="Nagy L.G."/>
            <person name="Floudas D."/>
            <person name="Copeland A."/>
            <person name="Barry K.W."/>
            <person name="Cichocki N."/>
            <person name="Veneault-Fourrey C."/>
            <person name="LaButti K."/>
            <person name="Lindquist E.A."/>
            <person name="Lipzen A."/>
            <person name="Lundell T."/>
            <person name="Morin E."/>
            <person name="Murat C."/>
            <person name="Riley R."/>
            <person name="Ohm R."/>
            <person name="Sun H."/>
            <person name="Tunlid A."/>
            <person name="Henrissat B."/>
            <person name="Grigoriev I.V."/>
            <person name="Hibbett D.S."/>
            <person name="Martin F."/>
        </authorList>
    </citation>
    <scope>NUCLEOTIDE SEQUENCE [LARGE SCALE GENOMIC DNA]</scope>
    <source>
        <strain evidence="5">Foug A</strain>
    </source>
</reference>
<organism evidence="4 5">
    <name type="scientific">Scleroderma citrinum Foug A</name>
    <dbReference type="NCBI Taxonomy" id="1036808"/>
    <lineage>
        <taxon>Eukaryota</taxon>
        <taxon>Fungi</taxon>
        <taxon>Dikarya</taxon>
        <taxon>Basidiomycota</taxon>
        <taxon>Agaricomycotina</taxon>
        <taxon>Agaricomycetes</taxon>
        <taxon>Agaricomycetidae</taxon>
        <taxon>Boletales</taxon>
        <taxon>Sclerodermatineae</taxon>
        <taxon>Sclerodermataceae</taxon>
        <taxon>Scleroderma</taxon>
    </lineage>
</organism>
<dbReference type="HOGENOM" id="CLU_1230543_0_0_1"/>
<protein>
    <recommendedName>
        <fullName evidence="3">Histidine-specific methyltransferase SAM-dependent domain-containing protein</fullName>
    </recommendedName>
</protein>
<dbReference type="AlphaFoldDB" id="A0A0C3DHZ4"/>
<evidence type="ECO:0000313" key="4">
    <source>
        <dbReference type="EMBL" id="KIM60330.1"/>
    </source>
</evidence>
<dbReference type="Proteomes" id="UP000053989">
    <property type="component" value="Unassembled WGS sequence"/>
</dbReference>
<evidence type="ECO:0000256" key="2">
    <source>
        <dbReference type="ARBA" id="ARBA00022679"/>
    </source>
</evidence>
<dbReference type="InParanoid" id="A0A0C3DHZ4"/>
<feature type="domain" description="Histidine-specific methyltransferase SAM-dependent" evidence="3">
    <location>
        <begin position="107"/>
        <end position="223"/>
    </location>
</feature>
<evidence type="ECO:0000259" key="3">
    <source>
        <dbReference type="Pfam" id="PF10017"/>
    </source>
</evidence>
<dbReference type="OrthoDB" id="659at2759"/>
<sequence>MSHHQGAVSPEKCFQNCCCTTRTFVCLNKSVITQTGDPLKVRHVEANYIPEGTLLLELGASTLRRTALLFGVIKGSFALDLDKLELRKLASSSVTSEKFFLLRIGLLLPSTRSHNLEAVRPAYEDRAGVTCHFAVNALGSIDDLFNAKVMDVSCYSPYYNEVQDRNEVYFRRLKQTQVCTPSEELVLIHEVEYNRFVYSHKYDHIERQLLWSSANARAEREWITD</sequence>
<name>A0A0C3DHZ4_9AGAM</name>
<dbReference type="STRING" id="1036808.A0A0C3DHZ4"/>
<evidence type="ECO:0000313" key="5">
    <source>
        <dbReference type="Proteomes" id="UP000053989"/>
    </source>
</evidence>